<dbReference type="SMART" id="SM00862">
    <property type="entry name" value="Trans_reg_C"/>
    <property type="match status" value="1"/>
</dbReference>
<evidence type="ECO:0000256" key="5">
    <source>
        <dbReference type="ARBA" id="ARBA00023015"/>
    </source>
</evidence>
<evidence type="ECO:0000256" key="4">
    <source>
        <dbReference type="ARBA" id="ARBA00023012"/>
    </source>
</evidence>
<dbReference type="Gene3D" id="6.10.250.690">
    <property type="match status" value="1"/>
</dbReference>
<organism evidence="12 13">
    <name type="scientific">Limnobacter litoralis</name>
    <dbReference type="NCBI Taxonomy" id="481366"/>
    <lineage>
        <taxon>Bacteria</taxon>
        <taxon>Pseudomonadati</taxon>
        <taxon>Pseudomonadota</taxon>
        <taxon>Betaproteobacteria</taxon>
        <taxon>Burkholderiales</taxon>
        <taxon>Burkholderiaceae</taxon>
        <taxon>Limnobacter</taxon>
    </lineage>
</organism>
<dbReference type="Gene3D" id="3.40.50.2300">
    <property type="match status" value="1"/>
</dbReference>
<evidence type="ECO:0000256" key="8">
    <source>
        <dbReference type="PROSITE-ProRule" id="PRU00169"/>
    </source>
</evidence>
<name>A0ABQ5YMS1_9BURK</name>
<keyword evidence="13" id="KW-1185">Reference proteome</keyword>
<comment type="subcellular location">
    <subcellularLocation>
        <location evidence="1">Cytoplasm</location>
    </subcellularLocation>
</comment>
<evidence type="ECO:0000256" key="1">
    <source>
        <dbReference type="ARBA" id="ARBA00004496"/>
    </source>
</evidence>
<dbReference type="Pfam" id="PF00072">
    <property type="entry name" value="Response_reg"/>
    <property type="match status" value="1"/>
</dbReference>
<evidence type="ECO:0000256" key="3">
    <source>
        <dbReference type="ARBA" id="ARBA00022553"/>
    </source>
</evidence>
<proteinExistence type="predicted"/>
<dbReference type="GO" id="GO:0003677">
    <property type="term" value="F:DNA binding"/>
    <property type="evidence" value="ECO:0007669"/>
    <property type="project" value="UniProtKB-KW"/>
</dbReference>
<evidence type="ECO:0000259" key="10">
    <source>
        <dbReference type="PROSITE" id="PS50110"/>
    </source>
</evidence>
<keyword evidence="3 8" id="KW-0597">Phosphoprotein</keyword>
<keyword evidence="2" id="KW-0963">Cytoplasm</keyword>
<feature type="modified residue" description="4-aspartylphosphate" evidence="8">
    <location>
        <position position="52"/>
    </location>
</feature>
<dbReference type="InterPro" id="IPR036388">
    <property type="entry name" value="WH-like_DNA-bd_sf"/>
</dbReference>
<dbReference type="PANTHER" id="PTHR48111">
    <property type="entry name" value="REGULATOR OF RPOS"/>
    <property type="match status" value="1"/>
</dbReference>
<dbReference type="SUPFAM" id="SSF52172">
    <property type="entry name" value="CheY-like"/>
    <property type="match status" value="1"/>
</dbReference>
<dbReference type="InterPro" id="IPR039420">
    <property type="entry name" value="WalR-like"/>
</dbReference>
<keyword evidence="6 9" id="KW-0238">DNA-binding</keyword>
<feature type="DNA-binding region" description="OmpR/PhoB-type" evidence="9">
    <location>
        <begin position="126"/>
        <end position="227"/>
    </location>
</feature>
<dbReference type="InterPro" id="IPR001867">
    <property type="entry name" value="OmpR/PhoB-type_DNA-bd"/>
</dbReference>
<dbReference type="CDD" id="cd00383">
    <property type="entry name" value="trans_reg_C"/>
    <property type="match status" value="1"/>
</dbReference>
<dbReference type="RefSeq" id="WP_284279744.1">
    <property type="nucleotide sequence ID" value="NZ_BSOJ01000006.1"/>
</dbReference>
<sequence length="228" mass="25031">MAKILHIDDDIELGDMLCQYLQGEGFEAEHCPSPVEGLKKLEAGSYNLVILDVMMPEQSGLDTLKAIRAKMNIPVIMLTAKGDNIDRIIGLELGSDDYVPKPCMPREIVARVRAVLRRISEPANPNQSLELGPLVVNPGKRKVILDGQDIDLTSAEFNLLTLLVRQAGQVVSKETLSEEGLGKKLERFDRSVDVHLSNIRNKLGLSGESPSALVLHTIRGKGYQLSLV</sequence>
<dbReference type="Proteomes" id="UP001156664">
    <property type="component" value="Unassembled WGS sequence"/>
</dbReference>
<dbReference type="PROSITE" id="PS50110">
    <property type="entry name" value="RESPONSE_REGULATORY"/>
    <property type="match status" value="1"/>
</dbReference>
<dbReference type="PANTHER" id="PTHR48111:SF39">
    <property type="entry name" value="TRANSCRIPTIONAL REGULATORY PROTEIN CPXR"/>
    <property type="match status" value="1"/>
</dbReference>
<dbReference type="InterPro" id="IPR001789">
    <property type="entry name" value="Sig_transdc_resp-reg_receiver"/>
</dbReference>
<evidence type="ECO:0000256" key="2">
    <source>
        <dbReference type="ARBA" id="ARBA00022490"/>
    </source>
</evidence>
<comment type="caution">
    <text evidence="12">The sequence shown here is derived from an EMBL/GenBank/DDBJ whole genome shotgun (WGS) entry which is preliminary data.</text>
</comment>
<evidence type="ECO:0000259" key="11">
    <source>
        <dbReference type="PROSITE" id="PS51755"/>
    </source>
</evidence>
<evidence type="ECO:0000256" key="9">
    <source>
        <dbReference type="PROSITE-ProRule" id="PRU01091"/>
    </source>
</evidence>
<dbReference type="InterPro" id="IPR011006">
    <property type="entry name" value="CheY-like_superfamily"/>
</dbReference>
<evidence type="ECO:0000313" key="12">
    <source>
        <dbReference type="EMBL" id="GLR25394.1"/>
    </source>
</evidence>
<dbReference type="SUPFAM" id="SSF46894">
    <property type="entry name" value="C-terminal effector domain of the bipartite response regulators"/>
    <property type="match status" value="1"/>
</dbReference>
<feature type="domain" description="Response regulatory" evidence="10">
    <location>
        <begin position="3"/>
        <end position="116"/>
    </location>
</feature>
<dbReference type="PROSITE" id="PS51755">
    <property type="entry name" value="OMPR_PHOB"/>
    <property type="match status" value="1"/>
</dbReference>
<keyword evidence="4" id="KW-0902">Two-component regulatory system</keyword>
<accession>A0ABQ5YMS1</accession>
<evidence type="ECO:0000313" key="13">
    <source>
        <dbReference type="Proteomes" id="UP001156664"/>
    </source>
</evidence>
<dbReference type="SMART" id="SM00448">
    <property type="entry name" value="REC"/>
    <property type="match status" value="1"/>
</dbReference>
<gene>
    <name evidence="12" type="ORF">GCM10007875_04820</name>
</gene>
<reference evidence="13" key="1">
    <citation type="journal article" date="2019" name="Int. J. Syst. Evol. Microbiol.">
        <title>The Global Catalogue of Microorganisms (GCM) 10K type strain sequencing project: providing services to taxonomists for standard genome sequencing and annotation.</title>
        <authorList>
            <consortium name="The Broad Institute Genomics Platform"/>
            <consortium name="The Broad Institute Genome Sequencing Center for Infectious Disease"/>
            <person name="Wu L."/>
            <person name="Ma J."/>
        </authorList>
    </citation>
    <scope>NUCLEOTIDE SEQUENCE [LARGE SCALE GENOMIC DNA]</scope>
    <source>
        <strain evidence="13">NBRC 105857</strain>
    </source>
</reference>
<dbReference type="Gene3D" id="1.10.10.10">
    <property type="entry name" value="Winged helix-like DNA-binding domain superfamily/Winged helix DNA-binding domain"/>
    <property type="match status" value="1"/>
</dbReference>
<feature type="domain" description="OmpR/PhoB-type" evidence="11">
    <location>
        <begin position="126"/>
        <end position="227"/>
    </location>
</feature>
<dbReference type="InterPro" id="IPR016032">
    <property type="entry name" value="Sig_transdc_resp-reg_C-effctor"/>
</dbReference>
<protein>
    <submittedName>
        <fullName evidence="12">DNA-binding response regulator</fullName>
    </submittedName>
</protein>
<keyword evidence="5" id="KW-0805">Transcription regulation</keyword>
<evidence type="ECO:0000256" key="7">
    <source>
        <dbReference type="ARBA" id="ARBA00023163"/>
    </source>
</evidence>
<keyword evidence="7" id="KW-0804">Transcription</keyword>
<evidence type="ECO:0000256" key="6">
    <source>
        <dbReference type="ARBA" id="ARBA00023125"/>
    </source>
</evidence>
<dbReference type="EMBL" id="BSOJ01000006">
    <property type="protein sequence ID" value="GLR25394.1"/>
    <property type="molecule type" value="Genomic_DNA"/>
</dbReference>
<dbReference type="Pfam" id="PF00486">
    <property type="entry name" value="Trans_reg_C"/>
    <property type="match status" value="1"/>
</dbReference>